<protein>
    <submittedName>
        <fullName evidence="1">Schizosaccharomyces specific protein</fullName>
    </submittedName>
</protein>
<sequence>MDQKKNWIDEFHPSSFTNPIEKLNILLPKQGTPQQLATSSQQLLNQFQSTLNNNLSVLNHQIQQICGTLPRLPTMISALDHDSRHLSDTCDSSLFKEDSLNSLREIETIRKNLELTIAEVDKQS</sequence>
<dbReference type="AlphaFoldDB" id="A0AAE9W9S4"/>
<name>A0AAE9W9S4_9SCHI</name>
<dbReference type="KEGG" id="som:SOMG_01623"/>
<reference evidence="1 2" key="1">
    <citation type="journal article" date="2023" name="G3 (Bethesda)">
        <title>A high-quality reference genome for the fission yeast Schizosaccharomyces osmophilus.</title>
        <authorList>
            <person name="Jia G.S."/>
            <person name="Zhang W.C."/>
            <person name="Liang Y."/>
            <person name="Liu X.H."/>
            <person name="Rhind N."/>
            <person name="Pidoux A."/>
            <person name="Brysch-Herzberg M."/>
            <person name="Du L.L."/>
        </authorList>
    </citation>
    <scope>NUCLEOTIDE SEQUENCE [LARGE SCALE GENOMIC DNA]</scope>
    <source>
        <strain evidence="1 2">CBS 15793</strain>
    </source>
</reference>
<keyword evidence="2" id="KW-1185">Reference proteome</keyword>
<organism evidence="1 2">
    <name type="scientific">Schizosaccharomyces osmophilus</name>
    <dbReference type="NCBI Taxonomy" id="2545709"/>
    <lineage>
        <taxon>Eukaryota</taxon>
        <taxon>Fungi</taxon>
        <taxon>Dikarya</taxon>
        <taxon>Ascomycota</taxon>
        <taxon>Taphrinomycotina</taxon>
        <taxon>Schizosaccharomycetes</taxon>
        <taxon>Schizosaccharomycetales</taxon>
        <taxon>Schizosaccharomycetaceae</taxon>
        <taxon>Schizosaccharomyces</taxon>
    </lineage>
</organism>
<dbReference type="GeneID" id="80875105"/>
<evidence type="ECO:0000313" key="2">
    <source>
        <dbReference type="Proteomes" id="UP001212411"/>
    </source>
</evidence>
<gene>
    <name evidence="1" type="ORF">SOMG_01623</name>
</gene>
<dbReference type="RefSeq" id="XP_056036211.1">
    <property type="nucleotide sequence ID" value="XM_056180416.1"/>
</dbReference>
<dbReference type="EMBL" id="CP115611">
    <property type="protein sequence ID" value="WBW71968.1"/>
    <property type="molecule type" value="Genomic_DNA"/>
</dbReference>
<dbReference type="Proteomes" id="UP001212411">
    <property type="component" value="Chromosome 1"/>
</dbReference>
<proteinExistence type="predicted"/>
<accession>A0AAE9W9S4</accession>
<evidence type="ECO:0000313" key="1">
    <source>
        <dbReference type="EMBL" id="WBW71968.1"/>
    </source>
</evidence>